<comment type="similarity">
    <text evidence="1">Belongs to the apolipoprotein L family.</text>
</comment>
<dbReference type="GO" id="GO:0042157">
    <property type="term" value="P:lipoprotein metabolic process"/>
    <property type="evidence" value="ECO:0007669"/>
    <property type="project" value="InterPro"/>
</dbReference>
<evidence type="ECO:0000313" key="3">
    <source>
        <dbReference type="Proteomes" id="UP000248482"/>
    </source>
</evidence>
<keyword evidence="3" id="KW-1185">Reference proteome</keyword>
<dbReference type="RefSeq" id="XP_022374940.1">
    <property type="nucleotide sequence ID" value="XM_022519232.1"/>
</dbReference>
<dbReference type="GO" id="GO:0005576">
    <property type="term" value="C:extracellular region"/>
    <property type="evidence" value="ECO:0007669"/>
    <property type="project" value="InterPro"/>
</dbReference>
<dbReference type="PANTHER" id="PTHR14096:SF27">
    <property type="entry name" value="APOLIPOPROTEIN L2"/>
    <property type="match status" value="1"/>
</dbReference>
<evidence type="ECO:0000313" key="4">
    <source>
        <dbReference type="RefSeq" id="XP_022374940.1"/>
    </source>
</evidence>
<dbReference type="OrthoDB" id="6363454at2759"/>
<protein>
    <submittedName>
        <fullName evidence="4">Apolipoprotein L2-like</fullName>
    </submittedName>
</protein>
<accession>A0A2Y9L0H8</accession>
<dbReference type="KEGG" id="elk:111157638"/>
<organism evidence="3 4">
    <name type="scientific">Enhydra lutris kenyoni</name>
    <name type="common">northern sea otter</name>
    <dbReference type="NCBI Taxonomy" id="391180"/>
    <lineage>
        <taxon>Eukaryota</taxon>
        <taxon>Metazoa</taxon>
        <taxon>Chordata</taxon>
        <taxon>Craniata</taxon>
        <taxon>Vertebrata</taxon>
        <taxon>Euteleostomi</taxon>
        <taxon>Mammalia</taxon>
        <taxon>Eutheria</taxon>
        <taxon>Laurasiatheria</taxon>
        <taxon>Carnivora</taxon>
        <taxon>Caniformia</taxon>
        <taxon>Musteloidea</taxon>
        <taxon>Mustelidae</taxon>
        <taxon>Lutrinae</taxon>
        <taxon>Enhydra</taxon>
    </lineage>
</organism>
<dbReference type="GO" id="GO:0008289">
    <property type="term" value="F:lipid binding"/>
    <property type="evidence" value="ECO:0007669"/>
    <property type="project" value="InterPro"/>
</dbReference>
<dbReference type="GO" id="GO:0006869">
    <property type="term" value="P:lipid transport"/>
    <property type="evidence" value="ECO:0007669"/>
    <property type="project" value="InterPro"/>
</dbReference>
<dbReference type="Pfam" id="PF05461">
    <property type="entry name" value="ApoL"/>
    <property type="match status" value="1"/>
</dbReference>
<evidence type="ECO:0000256" key="2">
    <source>
        <dbReference type="SAM" id="Coils"/>
    </source>
</evidence>
<dbReference type="PANTHER" id="PTHR14096">
    <property type="entry name" value="APOLIPOPROTEIN L"/>
    <property type="match status" value="1"/>
</dbReference>
<dbReference type="STRING" id="391180.A0A2Y9L0H8"/>
<dbReference type="InterPro" id="IPR008405">
    <property type="entry name" value="ApoL"/>
</dbReference>
<dbReference type="AlphaFoldDB" id="A0A2Y9L0H8"/>
<evidence type="ECO:0000256" key="1">
    <source>
        <dbReference type="ARBA" id="ARBA00010090"/>
    </source>
</evidence>
<dbReference type="Proteomes" id="UP000248482">
    <property type="component" value="Unplaced"/>
</dbReference>
<reference evidence="4" key="1">
    <citation type="submission" date="2025-08" db="UniProtKB">
        <authorList>
            <consortium name="RefSeq"/>
        </authorList>
    </citation>
    <scope>IDENTIFICATION</scope>
    <source>
        <tissue evidence="4">Blood</tissue>
    </source>
</reference>
<name>A0A2Y9L0H8_ENHLU</name>
<dbReference type="GO" id="GO:0016020">
    <property type="term" value="C:membrane"/>
    <property type="evidence" value="ECO:0007669"/>
    <property type="project" value="TreeGrafter"/>
</dbReference>
<keyword evidence="2" id="KW-0175">Coiled coil</keyword>
<gene>
    <name evidence="4" type="primary">LOC111157638</name>
</gene>
<proteinExistence type="inferred from homology"/>
<dbReference type="GeneID" id="111157638"/>
<feature type="coiled-coil region" evidence="2">
    <location>
        <begin position="302"/>
        <end position="336"/>
    </location>
</feature>
<sequence>MTSGARGLSPESEGLLEEVIETFLNTVKREELDFLLSDHESWEKFVAEGTLSREEAEALREVLNELQRTMDLEAEEQEARESFLHQFPELKLKLEERIRKLHELADEVDRVHRDCTIANIVAGSAGVVSGLLSILGLGLAPVTAGASLALLATGMGLGAAATVTQVSTSLVEVSSESSAKAQASHLTSTDFDKGEVIAKVLHDRIPQIYSLTDKCFRVLQSIARNVRAIKLAKVKPRLVVNARRLMTAQRISVRSGRQVQKAFGGTALAMTKGARIMGAATAGLSLAMDVVNLVKDSEHLQKGAKTESAEDMRQQARELETKLEKLSEIYEILKEGPTP</sequence>